<name>A0ABR0BEN4_PURLI</name>
<proteinExistence type="predicted"/>
<accession>A0ABR0BEN4</accession>
<evidence type="ECO:0000256" key="1">
    <source>
        <dbReference type="SAM" id="MobiDB-lite"/>
    </source>
</evidence>
<reference evidence="2 3" key="1">
    <citation type="journal article" date="2024" name="Microbiol. Resour. Announc.">
        <title>Genome annotations for the ascomycete fungi Trichoderma harzianum, Trichoderma aggressivum, and Purpureocillium lilacinum.</title>
        <authorList>
            <person name="Beijen E.P.W."/>
            <person name="Ohm R.A."/>
        </authorList>
    </citation>
    <scope>NUCLEOTIDE SEQUENCE [LARGE SCALE GENOMIC DNA]</scope>
    <source>
        <strain evidence="2 3">CBS 150709</strain>
    </source>
</reference>
<feature type="region of interest" description="Disordered" evidence="1">
    <location>
        <begin position="331"/>
        <end position="362"/>
    </location>
</feature>
<feature type="compositionally biased region" description="Polar residues" evidence="1">
    <location>
        <begin position="44"/>
        <end position="66"/>
    </location>
</feature>
<evidence type="ECO:0000313" key="2">
    <source>
        <dbReference type="EMBL" id="KAK4071774.1"/>
    </source>
</evidence>
<feature type="region of interest" description="Disordered" evidence="1">
    <location>
        <begin position="202"/>
        <end position="289"/>
    </location>
</feature>
<organism evidence="2 3">
    <name type="scientific">Purpureocillium lilacinum</name>
    <name type="common">Paecilomyces lilacinus</name>
    <dbReference type="NCBI Taxonomy" id="33203"/>
    <lineage>
        <taxon>Eukaryota</taxon>
        <taxon>Fungi</taxon>
        <taxon>Dikarya</taxon>
        <taxon>Ascomycota</taxon>
        <taxon>Pezizomycotina</taxon>
        <taxon>Sordariomycetes</taxon>
        <taxon>Hypocreomycetidae</taxon>
        <taxon>Hypocreales</taxon>
        <taxon>Ophiocordycipitaceae</taxon>
        <taxon>Purpureocillium</taxon>
    </lineage>
</organism>
<feature type="compositionally biased region" description="Low complexity" evidence="1">
    <location>
        <begin position="242"/>
        <end position="258"/>
    </location>
</feature>
<dbReference type="EMBL" id="JAWRVI010000204">
    <property type="protein sequence ID" value="KAK4071774.1"/>
    <property type="molecule type" value="Genomic_DNA"/>
</dbReference>
<sequence length="412" mass="44601">MAPVTLDTQVFWAPPAATCAKLDEHMKRTQAESLGPSSPRRLSDTTSTSRDISPDTKSSSNQSSIVCLQALDESTESSSGAISILASDTEGPSVMTPISPAYSLEKEEVPEGPVSVSASGNQHMDIAAAQRSMLHEINEISESGRQSLDRSAEKGRESDDYGNYCAEVESRYPIDPLLEPQAVVSPHSIDRGILTRDDFETTTQSHHYQTGNASDTCPSDSRDGIGDVNETSEPAPRKRGGSEAAAATTRRRGGSTATFPATETPPLERRIVPRRLPCPTTSHGTPEGEDIGAIGARFEEWPLQNAILKRVIVDGVATFQLQFEWPLPTAHGQRGATTRKVTRASVRGQDSQPGRKPAKKAKFAPEEDNLLVKLKGEGMLSWAEIHQQFNATFPGRSRGSLQVHYSTVLRGR</sequence>
<dbReference type="Proteomes" id="UP001287286">
    <property type="component" value="Unassembled WGS sequence"/>
</dbReference>
<comment type="caution">
    <text evidence="2">The sequence shown here is derived from an EMBL/GenBank/DDBJ whole genome shotgun (WGS) entry which is preliminary data.</text>
</comment>
<feature type="region of interest" description="Disordered" evidence="1">
    <location>
        <begin position="23"/>
        <end position="98"/>
    </location>
</feature>
<evidence type="ECO:0008006" key="4">
    <source>
        <dbReference type="Google" id="ProtNLM"/>
    </source>
</evidence>
<keyword evidence="3" id="KW-1185">Reference proteome</keyword>
<gene>
    <name evidence="2" type="ORF">Purlil1_13341</name>
</gene>
<feature type="compositionally biased region" description="Polar residues" evidence="1">
    <location>
        <begin position="202"/>
        <end position="219"/>
    </location>
</feature>
<feature type="compositionally biased region" description="Basic and acidic residues" evidence="1">
    <location>
        <begin position="147"/>
        <end position="159"/>
    </location>
</feature>
<evidence type="ECO:0000313" key="3">
    <source>
        <dbReference type="Proteomes" id="UP001287286"/>
    </source>
</evidence>
<feature type="region of interest" description="Disordered" evidence="1">
    <location>
        <begin position="138"/>
        <end position="162"/>
    </location>
</feature>
<protein>
    <recommendedName>
        <fullName evidence="4">Myb-like domain-containing protein</fullName>
    </recommendedName>
</protein>